<evidence type="ECO:0000313" key="4">
    <source>
        <dbReference type="Proteomes" id="UP000185936"/>
    </source>
</evidence>
<dbReference type="InterPro" id="IPR058281">
    <property type="entry name" value="DUF7975"/>
</dbReference>
<protein>
    <recommendedName>
        <fullName evidence="2">DUF7975 domain-containing protein</fullName>
    </recommendedName>
</protein>
<dbReference type="EMBL" id="FTNR01000003">
    <property type="protein sequence ID" value="SIR81128.1"/>
    <property type="molecule type" value="Genomic_DNA"/>
</dbReference>
<dbReference type="RefSeq" id="WP_076608190.1">
    <property type="nucleotide sequence ID" value="NZ_FTNR01000003.1"/>
</dbReference>
<dbReference type="OrthoDB" id="193911at2157"/>
<organism evidence="3 4">
    <name type="scientific">Natronorubrum thiooxidans</name>
    <dbReference type="NCBI Taxonomy" id="308853"/>
    <lineage>
        <taxon>Archaea</taxon>
        <taxon>Methanobacteriati</taxon>
        <taxon>Methanobacteriota</taxon>
        <taxon>Stenosarchaea group</taxon>
        <taxon>Halobacteria</taxon>
        <taxon>Halobacteriales</taxon>
        <taxon>Natrialbaceae</taxon>
        <taxon>Natronorubrum</taxon>
    </lineage>
</organism>
<dbReference type="Pfam" id="PF25930">
    <property type="entry name" value="DUF7975"/>
    <property type="match status" value="1"/>
</dbReference>
<reference evidence="4" key="1">
    <citation type="submission" date="2017-01" db="EMBL/GenBank/DDBJ databases">
        <authorList>
            <person name="Varghese N."/>
            <person name="Submissions S."/>
        </authorList>
    </citation>
    <scope>NUCLEOTIDE SEQUENCE [LARGE SCALE GENOMIC DNA]</scope>
    <source>
        <strain evidence="4">type strain: HArc-</strain>
    </source>
</reference>
<evidence type="ECO:0000313" key="3">
    <source>
        <dbReference type="EMBL" id="SIR81128.1"/>
    </source>
</evidence>
<evidence type="ECO:0000259" key="2">
    <source>
        <dbReference type="Pfam" id="PF25930"/>
    </source>
</evidence>
<dbReference type="AlphaFoldDB" id="A0A1N7DZA6"/>
<name>A0A1N7DZA6_9EURY</name>
<feature type="compositionally biased region" description="Acidic residues" evidence="1">
    <location>
        <begin position="52"/>
        <end position="65"/>
    </location>
</feature>
<sequence>MTRFDAAEPAKRQQLYVDAITAHRHRGSGFLTLEVDDAVLESVDDGPSIDGSEGDTDGEHDDPEPELGVPWIQFGDGTINLDCTDSELETLKSVLREFPAFKIDEIHRPEEAEGVNVHISAKADPNRIAQCLDTIFQRVYELPADVRIWVVEL</sequence>
<feature type="region of interest" description="Disordered" evidence="1">
    <location>
        <begin position="42"/>
        <end position="69"/>
    </location>
</feature>
<accession>A0A1N7DZA6</accession>
<feature type="domain" description="DUF7975" evidence="2">
    <location>
        <begin position="1"/>
        <end position="152"/>
    </location>
</feature>
<evidence type="ECO:0000256" key="1">
    <source>
        <dbReference type="SAM" id="MobiDB-lite"/>
    </source>
</evidence>
<dbReference type="Proteomes" id="UP000185936">
    <property type="component" value="Unassembled WGS sequence"/>
</dbReference>
<gene>
    <name evidence="3" type="ORF">SAMN05421752_10354</name>
</gene>
<keyword evidence="4" id="KW-1185">Reference proteome</keyword>
<proteinExistence type="predicted"/>